<keyword evidence="7" id="KW-0206">Cytoskeleton</keyword>
<evidence type="ECO:0008006" key="12">
    <source>
        <dbReference type="Google" id="ProtNLM"/>
    </source>
</evidence>
<dbReference type="SMART" id="SM00698">
    <property type="entry name" value="MORN"/>
    <property type="match status" value="9"/>
</dbReference>
<dbReference type="GO" id="GO:0005930">
    <property type="term" value="C:axoneme"/>
    <property type="evidence" value="ECO:0007669"/>
    <property type="project" value="UniProtKB-SubCell"/>
</dbReference>
<name>A0A0S4JUT8_BODSA</name>
<accession>A0A0S4JUT8</accession>
<evidence type="ECO:0000256" key="5">
    <source>
        <dbReference type="ARBA" id="ARBA00022846"/>
    </source>
</evidence>
<evidence type="ECO:0000256" key="9">
    <source>
        <dbReference type="SAM" id="MobiDB-lite"/>
    </source>
</evidence>
<organism evidence="10 11">
    <name type="scientific">Bodo saltans</name>
    <name type="common">Flagellated protozoan</name>
    <dbReference type="NCBI Taxonomy" id="75058"/>
    <lineage>
        <taxon>Eukaryota</taxon>
        <taxon>Discoba</taxon>
        <taxon>Euglenozoa</taxon>
        <taxon>Kinetoplastea</taxon>
        <taxon>Metakinetoplastina</taxon>
        <taxon>Eubodonida</taxon>
        <taxon>Bodonidae</taxon>
        <taxon>Bodo</taxon>
    </lineage>
</organism>
<feature type="region of interest" description="Disordered" evidence="9">
    <location>
        <begin position="1"/>
        <end position="38"/>
    </location>
</feature>
<evidence type="ECO:0000256" key="8">
    <source>
        <dbReference type="ARBA" id="ARBA00023273"/>
    </source>
</evidence>
<evidence type="ECO:0000256" key="2">
    <source>
        <dbReference type="ARBA" id="ARBA00004430"/>
    </source>
</evidence>
<evidence type="ECO:0000256" key="6">
    <source>
        <dbReference type="ARBA" id="ARBA00023069"/>
    </source>
</evidence>
<evidence type="ECO:0000313" key="11">
    <source>
        <dbReference type="Proteomes" id="UP000051952"/>
    </source>
</evidence>
<keyword evidence="11" id="KW-1185">Reference proteome</keyword>
<gene>
    <name evidence="10" type="ORF">BSAL_46885</name>
</gene>
<dbReference type="Proteomes" id="UP000051952">
    <property type="component" value="Unassembled WGS sequence"/>
</dbReference>
<dbReference type="EMBL" id="CYKH01002223">
    <property type="protein sequence ID" value="CUG94178.1"/>
    <property type="molecule type" value="Genomic_DNA"/>
</dbReference>
<evidence type="ECO:0000256" key="7">
    <source>
        <dbReference type="ARBA" id="ARBA00023212"/>
    </source>
</evidence>
<comment type="subcellular location">
    <subcellularLocation>
        <location evidence="1">Cell projection</location>
        <location evidence="1">Cilium</location>
        <location evidence="1">Flagellum</location>
    </subcellularLocation>
    <subcellularLocation>
        <location evidence="2">Cytoplasm</location>
        <location evidence="2">Cytoskeleton</location>
        <location evidence="2">Cilium axoneme</location>
    </subcellularLocation>
</comment>
<dbReference type="OrthoDB" id="270720at2759"/>
<keyword evidence="4" id="KW-0677">Repeat</keyword>
<reference evidence="11" key="1">
    <citation type="submission" date="2015-09" db="EMBL/GenBank/DDBJ databases">
        <authorList>
            <consortium name="Pathogen Informatics"/>
        </authorList>
    </citation>
    <scope>NUCLEOTIDE SEQUENCE [LARGE SCALE GENOMIC DNA]</scope>
    <source>
        <strain evidence="11">Lake Konstanz</strain>
    </source>
</reference>
<dbReference type="InterPro" id="IPR003409">
    <property type="entry name" value="MORN"/>
</dbReference>
<dbReference type="VEuPathDB" id="TriTrypDB:BSAL_46885"/>
<evidence type="ECO:0000256" key="1">
    <source>
        <dbReference type="ARBA" id="ARBA00004230"/>
    </source>
</evidence>
<sequence>MTRGPVFVEGEGIGRRSTLQPAASSPKNSSSAGDAQTAPTSDFDVFEFLNDDTAGRRDLLRDPVLQRMTVVRYDGDVNELGYFHGKGTLVSTFGYTYTGDLDRGLMHGEGSMTWGNGTSYKGTFHDNVPNGRGVYTWTSGDTYDGEVKNAIRHGKGLFSYHALEATYNGQWVEGMRHGEGELKYNATSSYKGGWVNDRKEGKGLMIYDSGDRYEGEWRADKRHGYGIMVWSVNGNVVEVYKGNWFDGMQHGEGFSLYIRLAAVTGPNQYPAPTVPGTLGDVIPPKDSAVNTFKGHHKKGLRHGFGLFIYDDGSRYEGMWKDHCKHGEGKSTTSSGMVSFDVFENGTIVTAPPTATIIAQPTTSVSDGGGVAAPSDEKSLDALSVETGGVPLYIRDVLGPCENNVHEATVSVQSVLLRHNGMLRRVFQAYATISDGVAVLTTPSTWRRDRSHGSLTLIQFHRCLNDARLLNRTLTVAEVDRMLLHMEDRNAPQQAAAPVQAPTAAAPAEPTVAKSSKSSSSSSAASTATTVVATPSKNAMSLLQSKLATPWSQYQKTLHTFEGELTFRDFVEALVRIAAFVYDDDLYGTLAFRVLIVIEDHLGPLLQPPPTAPQLPLCPSTRANKEAIVPHINTLKQLFLYYSQASSLGYTAPQQTKSSSSASTASAEASSVSVAGVTIRARQCLLLLKEAGCLQEGGRLTASKVLHRLFVFDKHPKFTASIHKRRVLPPVAVPQALQPTPPQALPKSNFSDSASLQSETHSVVPLPSGAPVGLSDAVYRGRWLLQERSKGYKQSNVHITMQPEMELTFVEFVDAIVGAALLHGSALAPSDRINGFVKTFIGPLFAAKC</sequence>
<protein>
    <recommendedName>
        <fullName evidence="12">Phosphatidylinositol-4-phosphate 5-kinase</fullName>
    </recommendedName>
</protein>
<proteinExistence type="predicted"/>
<keyword evidence="3" id="KW-0963">Cytoplasm</keyword>
<keyword evidence="8" id="KW-0966">Cell projection</keyword>
<evidence type="ECO:0000256" key="4">
    <source>
        <dbReference type="ARBA" id="ARBA00022737"/>
    </source>
</evidence>
<keyword evidence="5" id="KW-0282">Flagellum</keyword>
<dbReference type="Pfam" id="PF02493">
    <property type="entry name" value="MORN"/>
    <property type="match status" value="9"/>
</dbReference>
<dbReference type="Gene3D" id="2.20.110.10">
    <property type="entry name" value="Histone H3 K4-specific methyltransferase SET7/9 N-terminal domain"/>
    <property type="match status" value="4"/>
</dbReference>
<feature type="region of interest" description="Disordered" evidence="9">
    <location>
        <begin position="490"/>
        <end position="529"/>
    </location>
</feature>
<evidence type="ECO:0000256" key="3">
    <source>
        <dbReference type="ARBA" id="ARBA00022490"/>
    </source>
</evidence>
<feature type="compositionally biased region" description="Low complexity" evidence="9">
    <location>
        <begin position="22"/>
        <end position="35"/>
    </location>
</feature>
<keyword evidence="6" id="KW-0969">Cilium</keyword>
<dbReference type="GO" id="GO:0031514">
    <property type="term" value="C:motile cilium"/>
    <property type="evidence" value="ECO:0007669"/>
    <property type="project" value="UniProtKB-SubCell"/>
</dbReference>
<dbReference type="AlphaFoldDB" id="A0A0S4JUT8"/>
<dbReference type="PANTHER" id="PTHR46613">
    <property type="entry name" value="RADIAL SPOKE HEAD 10 HOMOLOG B-RELATED"/>
    <property type="match status" value="1"/>
</dbReference>
<evidence type="ECO:0000313" key="10">
    <source>
        <dbReference type="EMBL" id="CUG94178.1"/>
    </source>
</evidence>
<dbReference type="PANTHER" id="PTHR46613:SF1">
    <property type="entry name" value="RADIAL SPOKE HEAD 10 HOMOLOG B-RELATED"/>
    <property type="match status" value="1"/>
</dbReference>
<dbReference type="SUPFAM" id="SSF82185">
    <property type="entry name" value="Histone H3 K4-specific methyltransferase SET7/9 N-terminal domain"/>
    <property type="match status" value="2"/>
</dbReference>